<reference evidence="1" key="1">
    <citation type="submission" date="2024-07" db="EMBL/GenBank/DDBJ databases">
        <title>A survey of Mimosa microsymbionts across Brazilian biomes reveals a high diversity of Paraburkholderia nodulating endemic species, but also that Cupriavidus is common as a symbiont of widespread species.</title>
        <authorList>
            <person name="Rouws L."/>
            <person name="Barauna A."/>
            <person name="Beukes C."/>
            <person name="Rouws J.R.C."/>
            <person name="De Faria S.M."/>
            <person name="Gross E."/>
            <person name="Bueno Dos Reis Junior F."/>
            <person name="Simon M.F."/>
            <person name="Maluk M."/>
            <person name="Odee D.W."/>
            <person name="Kenicer G."/>
            <person name="Young J.P.W."/>
            <person name="Reis V.M."/>
            <person name="Zilli J."/>
            <person name="James E.K."/>
        </authorList>
    </citation>
    <scope>NUCLEOTIDE SEQUENCE</scope>
    <source>
        <strain evidence="1">EG181B</strain>
    </source>
</reference>
<keyword evidence="2" id="KW-1185">Reference proteome</keyword>
<dbReference type="Proteomes" id="UP001558850">
    <property type="component" value="Unassembled WGS sequence"/>
</dbReference>
<sequence length="112" mass="12313">MSVVVLHDSYTDGGYRDRGEDKCVLRAGSLGEIVDVGQVVETGEPICLFDGLWSAAGRAKLFLHQCGNRARRRLGRVTVYVSPRRHFSHAASVATFARAVFKTMCVRTAQIS</sequence>
<comment type="caution">
    <text evidence="1">The sequence shown here is derived from an EMBL/GenBank/DDBJ whole genome shotgun (WGS) entry which is preliminary data.</text>
</comment>
<organism evidence="1 2">
    <name type="scientific">Paraburkholderia phymatum</name>
    <dbReference type="NCBI Taxonomy" id="148447"/>
    <lineage>
        <taxon>Bacteria</taxon>
        <taxon>Pseudomonadati</taxon>
        <taxon>Pseudomonadota</taxon>
        <taxon>Betaproteobacteria</taxon>
        <taxon>Burkholderiales</taxon>
        <taxon>Burkholderiaceae</taxon>
        <taxon>Paraburkholderia</taxon>
    </lineage>
</organism>
<accession>A0ACC6UE86</accession>
<dbReference type="EMBL" id="JBFRCH010000080">
    <property type="protein sequence ID" value="MEX3937842.1"/>
    <property type="molecule type" value="Genomic_DNA"/>
</dbReference>
<name>A0ACC6UE86_9BURK</name>
<proteinExistence type="predicted"/>
<protein>
    <submittedName>
        <fullName evidence="1">Uncharacterized protein</fullName>
    </submittedName>
</protein>
<evidence type="ECO:0000313" key="2">
    <source>
        <dbReference type="Proteomes" id="UP001558850"/>
    </source>
</evidence>
<evidence type="ECO:0000313" key="1">
    <source>
        <dbReference type="EMBL" id="MEX3937842.1"/>
    </source>
</evidence>
<gene>
    <name evidence="1" type="ORF">AB4Y32_40145</name>
</gene>